<dbReference type="EMBL" id="LR746265">
    <property type="protein sequence ID" value="CAA7392334.1"/>
    <property type="molecule type" value="Genomic_DNA"/>
</dbReference>
<dbReference type="AlphaFoldDB" id="A0A7I8K595"/>
<dbReference type="Pfam" id="PF23259">
    <property type="entry name" value="CHX17_C"/>
    <property type="match status" value="1"/>
</dbReference>
<dbReference type="Pfam" id="PF23256">
    <property type="entry name" value="CHX17_2nd"/>
    <property type="match status" value="1"/>
</dbReference>
<dbReference type="GO" id="GO:0016020">
    <property type="term" value="C:membrane"/>
    <property type="evidence" value="ECO:0007669"/>
    <property type="project" value="UniProtKB-SubCell"/>
</dbReference>
<keyword evidence="17" id="KW-1185">Reference proteome</keyword>
<dbReference type="GO" id="GO:0006885">
    <property type="term" value="P:regulation of pH"/>
    <property type="evidence" value="ECO:0007669"/>
    <property type="project" value="TreeGrafter"/>
</dbReference>
<evidence type="ECO:0000256" key="7">
    <source>
        <dbReference type="ARBA" id="ARBA00022958"/>
    </source>
</evidence>
<sequence length="825" mass="88852">MADGVSGRQPEVICHPLPNIVSSGFGGLAHPVSATAPLLMFQVTVMFVATRLLHLLLRPLKQPRVVCDILASIIVGPSGLGRWETYSRVMFPKEAYNLSQTVAQLAAIYYLFETSVQMEPAMLLRSGKKCLLIAAAGMAAPFLAVNAIFFPLAGYIDAGIAHGTFGVFVGVLVSMSSFPVVSQLLGELNLLNSDLGRLALSASFVNQTVSWFNVALFDIAWAAKSPPRLLKVVVTISSMFLLVAAAVFLLRPWARRIIRRTPKDGRVREGDVFIVLLGVLLMSFLSNVICGSPMQGALIMGLVMPDGPPLGATVVAKVETVVAEILMPVAYLNFSSVDLAAVVNWRSWGIMEGAMLVGYLCKFAGTAAAALYTGMPSRSAVVLGTMMNFKGLLDIVFIQILNTMGILDQKSYTVMMTMTLLTSMVVVPLVEVLYRPMADDLGGGGGGATVQQIFSAAAELRVLACVQSEAPVPSILPFLEASHAAARPLCVYVLHLVELIGSYAPILVCHRRPTGGAASSSSSPHRVHPTLNAFLSYDELTGNRMAVQPYTTVSPFATMHQDICRFADEKSIVLILLPFRRHPAGAGGGEITREEKAVRTMIPEILRHAPCSVGILVHDEAASFLPVAAGEPPAIAYKVAVLFWGGPDDREALAYASRMESNPHVRLFVARFLLPSDGDSAAIATAGEAEEERRLDEQLLSEVRRRPRAEVAEIVVGDAVETNEAICLACDGKMLVVVGRRQGPSFLLSASEWSQFPELGVLGDMFASSEFRTAATVLVLQQHQRCSSLKVSTCTATISTTTTKEVWIHNKFLHGQEEKKENISS</sequence>
<gene>
    <name evidence="16" type="ORF">SI8410_02003470</name>
</gene>
<feature type="transmembrane region" description="Helical" evidence="12">
    <location>
        <begin position="413"/>
        <end position="434"/>
    </location>
</feature>
<dbReference type="GO" id="GO:0015297">
    <property type="term" value="F:antiporter activity"/>
    <property type="evidence" value="ECO:0007669"/>
    <property type="project" value="InterPro"/>
</dbReference>
<feature type="domain" description="Cation/H(+) antiporter C-terminal" evidence="15">
    <location>
        <begin position="638"/>
        <end position="783"/>
    </location>
</feature>
<keyword evidence="4" id="KW-0813">Transport</keyword>
<keyword evidence="6 12" id="KW-0812">Transmembrane</keyword>
<comment type="subcellular location">
    <subcellularLocation>
        <location evidence="3">Membrane</location>
        <topology evidence="3">Multi-pass membrane protein</topology>
    </subcellularLocation>
    <subcellularLocation>
        <location evidence="2">Plastid</location>
        <location evidence="2">Chloroplast envelope</location>
    </subcellularLocation>
</comment>
<dbReference type="Gene3D" id="3.40.50.12370">
    <property type="match status" value="1"/>
</dbReference>
<feature type="transmembrane region" description="Helical" evidence="12">
    <location>
        <begin position="34"/>
        <end position="53"/>
    </location>
</feature>
<evidence type="ECO:0000256" key="3">
    <source>
        <dbReference type="ARBA" id="ARBA00004141"/>
    </source>
</evidence>
<evidence type="ECO:0000256" key="6">
    <source>
        <dbReference type="ARBA" id="ARBA00022692"/>
    </source>
</evidence>
<feature type="domain" description="Cation/H(+) antiporter central" evidence="14">
    <location>
        <begin position="487"/>
        <end position="618"/>
    </location>
</feature>
<dbReference type="Pfam" id="PF00999">
    <property type="entry name" value="Na_H_Exchanger"/>
    <property type="match status" value="1"/>
</dbReference>
<keyword evidence="10 12" id="KW-0472">Membrane</keyword>
<evidence type="ECO:0000256" key="11">
    <source>
        <dbReference type="ARBA" id="ARBA00038341"/>
    </source>
</evidence>
<keyword evidence="7" id="KW-0630">Potassium</keyword>
<evidence type="ECO:0000256" key="12">
    <source>
        <dbReference type="SAM" id="Phobius"/>
    </source>
</evidence>
<keyword evidence="8 12" id="KW-1133">Transmembrane helix</keyword>
<evidence type="ECO:0000259" key="14">
    <source>
        <dbReference type="Pfam" id="PF23256"/>
    </source>
</evidence>
<feature type="transmembrane region" description="Helical" evidence="12">
    <location>
        <begin position="272"/>
        <end position="305"/>
    </location>
</feature>
<keyword evidence="9" id="KW-0406">Ion transport</keyword>
<dbReference type="GO" id="GO:0009941">
    <property type="term" value="C:chloroplast envelope"/>
    <property type="evidence" value="ECO:0007669"/>
    <property type="project" value="UniProtKB-SubCell"/>
</dbReference>
<dbReference type="PANTHER" id="PTHR32468:SF164">
    <property type="entry name" value="OS05G0485000 PROTEIN"/>
    <property type="match status" value="1"/>
</dbReference>
<dbReference type="GO" id="GO:1902600">
    <property type="term" value="P:proton transmembrane transport"/>
    <property type="evidence" value="ECO:0007669"/>
    <property type="project" value="InterPro"/>
</dbReference>
<feature type="transmembrane region" description="Helical" evidence="12">
    <location>
        <begin position="229"/>
        <end position="251"/>
    </location>
</feature>
<protein>
    <submittedName>
        <fullName evidence="16">Uncharacterized protein</fullName>
    </submittedName>
</protein>
<dbReference type="Proteomes" id="UP000663760">
    <property type="component" value="Chromosome 2"/>
</dbReference>
<dbReference type="InterPro" id="IPR050794">
    <property type="entry name" value="CPA2_transporter"/>
</dbReference>
<name>A0A7I8K595_SPIIN</name>
<dbReference type="OrthoDB" id="1889525at2759"/>
<feature type="transmembrane region" description="Helical" evidence="12">
    <location>
        <begin position="132"/>
        <end position="153"/>
    </location>
</feature>
<feature type="transmembrane region" description="Helical" evidence="12">
    <location>
        <begin position="356"/>
        <end position="375"/>
    </location>
</feature>
<feature type="transmembrane region" description="Helical" evidence="12">
    <location>
        <begin position="381"/>
        <end position="401"/>
    </location>
</feature>
<dbReference type="InterPro" id="IPR038770">
    <property type="entry name" value="Na+/solute_symporter_sf"/>
</dbReference>
<dbReference type="GO" id="GO:0006813">
    <property type="term" value="P:potassium ion transport"/>
    <property type="evidence" value="ECO:0007669"/>
    <property type="project" value="UniProtKB-KW"/>
</dbReference>
<feature type="transmembrane region" description="Helical" evidence="12">
    <location>
        <begin position="198"/>
        <end position="223"/>
    </location>
</feature>
<evidence type="ECO:0000313" key="17">
    <source>
        <dbReference type="Proteomes" id="UP000663760"/>
    </source>
</evidence>
<dbReference type="InterPro" id="IPR057290">
    <property type="entry name" value="CHX17_C"/>
</dbReference>
<dbReference type="PANTHER" id="PTHR32468">
    <property type="entry name" value="CATION/H + ANTIPORTER"/>
    <property type="match status" value="1"/>
</dbReference>
<dbReference type="Gene3D" id="1.20.1530.20">
    <property type="match status" value="1"/>
</dbReference>
<evidence type="ECO:0000256" key="1">
    <source>
        <dbReference type="ARBA" id="ARBA00003198"/>
    </source>
</evidence>
<evidence type="ECO:0000256" key="10">
    <source>
        <dbReference type="ARBA" id="ARBA00023136"/>
    </source>
</evidence>
<proteinExistence type="inferred from homology"/>
<evidence type="ECO:0000256" key="5">
    <source>
        <dbReference type="ARBA" id="ARBA00022538"/>
    </source>
</evidence>
<reference evidence="16" key="1">
    <citation type="submission" date="2020-02" db="EMBL/GenBank/DDBJ databases">
        <authorList>
            <person name="Scholz U."/>
            <person name="Mascher M."/>
            <person name="Fiebig A."/>
        </authorList>
    </citation>
    <scope>NUCLEOTIDE SEQUENCE</scope>
</reference>
<feature type="transmembrane region" description="Helical" evidence="12">
    <location>
        <begin position="165"/>
        <end position="186"/>
    </location>
</feature>
<comment type="function">
    <text evidence="1">May function as sodium-coupled metabolite transporter across the chloroplast envelope.</text>
</comment>
<evidence type="ECO:0000256" key="8">
    <source>
        <dbReference type="ARBA" id="ARBA00022989"/>
    </source>
</evidence>
<dbReference type="InterPro" id="IPR006153">
    <property type="entry name" value="Cation/H_exchanger_TM"/>
</dbReference>
<evidence type="ECO:0000313" key="16">
    <source>
        <dbReference type="EMBL" id="CAA7392334.1"/>
    </source>
</evidence>
<evidence type="ECO:0000256" key="2">
    <source>
        <dbReference type="ARBA" id="ARBA00004119"/>
    </source>
</evidence>
<comment type="similarity">
    <text evidence="11">Belongs to the monovalent cation:proton antiporter 2 (CPA2) transporter (TC 2.A.37) family. CHX (TC 2.A.37.4) subfamily.</text>
</comment>
<dbReference type="GO" id="GO:0012505">
    <property type="term" value="C:endomembrane system"/>
    <property type="evidence" value="ECO:0007669"/>
    <property type="project" value="TreeGrafter"/>
</dbReference>
<evidence type="ECO:0000259" key="15">
    <source>
        <dbReference type="Pfam" id="PF23259"/>
    </source>
</evidence>
<feature type="domain" description="Cation/H+ exchanger transmembrane" evidence="13">
    <location>
        <begin position="51"/>
        <end position="430"/>
    </location>
</feature>
<organism evidence="16 17">
    <name type="scientific">Spirodela intermedia</name>
    <name type="common">Intermediate duckweed</name>
    <dbReference type="NCBI Taxonomy" id="51605"/>
    <lineage>
        <taxon>Eukaryota</taxon>
        <taxon>Viridiplantae</taxon>
        <taxon>Streptophyta</taxon>
        <taxon>Embryophyta</taxon>
        <taxon>Tracheophyta</taxon>
        <taxon>Spermatophyta</taxon>
        <taxon>Magnoliopsida</taxon>
        <taxon>Liliopsida</taxon>
        <taxon>Araceae</taxon>
        <taxon>Lemnoideae</taxon>
        <taxon>Spirodela</taxon>
    </lineage>
</organism>
<evidence type="ECO:0000256" key="4">
    <source>
        <dbReference type="ARBA" id="ARBA00022448"/>
    </source>
</evidence>
<dbReference type="InterPro" id="IPR057291">
    <property type="entry name" value="CHX17_2nd"/>
</dbReference>
<evidence type="ECO:0000259" key="13">
    <source>
        <dbReference type="Pfam" id="PF00999"/>
    </source>
</evidence>
<evidence type="ECO:0000256" key="9">
    <source>
        <dbReference type="ARBA" id="ARBA00023065"/>
    </source>
</evidence>
<accession>A0A7I8K595</accession>
<keyword evidence="5" id="KW-0633">Potassium transport</keyword>